<proteinExistence type="predicted"/>
<accession>A0ABP8VX38</accession>
<dbReference type="EMBL" id="BAABLM010000003">
    <property type="protein sequence ID" value="GAA4675126.1"/>
    <property type="molecule type" value="Genomic_DNA"/>
</dbReference>
<protein>
    <submittedName>
        <fullName evidence="2">Uncharacterized protein</fullName>
    </submittedName>
</protein>
<organism evidence="2 3">
    <name type="scientific">Frondihabitans cladoniiphilus</name>
    <dbReference type="NCBI Taxonomy" id="715785"/>
    <lineage>
        <taxon>Bacteria</taxon>
        <taxon>Bacillati</taxon>
        <taxon>Actinomycetota</taxon>
        <taxon>Actinomycetes</taxon>
        <taxon>Micrococcales</taxon>
        <taxon>Microbacteriaceae</taxon>
        <taxon>Frondihabitans</taxon>
    </lineage>
</organism>
<gene>
    <name evidence="2" type="ORF">GCM10025780_19550</name>
</gene>
<sequence length="65" mass="6657">MAPAPAKRTPVWLWFLFGGGLVLALIGGLLRSSDTALAGPVGLPLFVVGILAVVAFSVLRGRGGR</sequence>
<name>A0ABP8VX38_9MICO</name>
<comment type="caution">
    <text evidence="2">The sequence shown here is derived from an EMBL/GenBank/DDBJ whole genome shotgun (WGS) entry which is preliminary data.</text>
</comment>
<evidence type="ECO:0000313" key="3">
    <source>
        <dbReference type="Proteomes" id="UP001501295"/>
    </source>
</evidence>
<keyword evidence="1" id="KW-1133">Transmembrane helix</keyword>
<feature type="transmembrane region" description="Helical" evidence="1">
    <location>
        <begin position="36"/>
        <end position="59"/>
    </location>
</feature>
<keyword evidence="1" id="KW-0472">Membrane</keyword>
<feature type="transmembrane region" description="Helical" evidence="1">
    <location>
        <begin position="12"/>
        <end position="30"/>
    </location>
</feature>
<dbReference type="RefSeq" id="WP_345375663.1">
    <property type="nucleotide sequence ID" value="NZ_BAABLM010000003.1"/>
</dbReference>
<evidence type="ECO:0000256" key="1">
    <source>
        <dbReference type="SAM" id="Phobius"/>
    </source>
</evidence>
<reference evidence="3" key="1">
    <citation type="journal article" date="2019" name="Int. J. Syst. Evol. Microbiol.">
        <title>The Global Catalogue of Microorganisms (GCM) 10K type strain sequencing project: providing services to taxonomists for standard genome sequencing and annotation.</title>
        <authorList>
            <consortium name="The Broad Institute Genomics Platform"/>
            <consortium name="The Broad Institute Genome Sequencing Center for Infectious Disease"/>
            <person name="Wu L."/>
            <person name="Ma J."/>
        </authorList>
    </citation>
    <scope>NUCLEOTIDE SEQUENCE [LARGE SCALE GENOMIC DNA]</scope>
    <source>
        <strain evidence="3">JCM 18956</strain>
    </source>
</reference>
<evidence type="ECO:0000313" key="2">
    <source>
        <dbReference type="EMBL" id="GAA4675126.1"/>
    </source>
</evidence>
<dbReference type="Proteomes" id="UP001501295">
    <property type="component" value="Unassembled WGS sequence"/>
</dbReference>
<keyword evidence="3" id="KW-1185">Reference proteome</keyword>
<keyword evidence="1" id="KW-0812">Transmembrane</keyword>